<reference evidence="10 11" key="1">
    <citation type="submission" date="2020-03" db="EMBL/GenBank/DDBJ databases">
        <title>Genomic Encyclopedia of Type Strains, Phase III (KMG-III): the genomes of soil and plant-associated and newly described type strains.</title>
        <authorList>
            <person name="Whitman W."/>
        </authorList>
    </citation>
    <scope>NUCLEOTIDE SEQUENCE [LARGE SCALE GENOMIC DNA]</scope>
    <source>
        <strain evidence="10 11">CECT 8804</strain>
    </source>
</reference>
<feature type="transmembrane region" description="Helical" evidence="8">
    <location>
        <begin position="118"/>
        <end position="139"/>
    </location>
</feature>
<dbReference type="NCBIfam" id="TIGR00710">
    <property type="entry name" value="efflux_Bcr_CflA"/>
    <property type="match status" value="1"/>
</dbReference>
<feature type="transmembrane region" description="Helical" evidence="8">
    <location>
        <begin position="25"/>
        <end position="49"/>
    </location>
</feature>
<evidence type="ECO:0000256" key="4">
    <source>
        <dbReference type="ARBA" id="ARBA00022475"/>
    </source>
</evidence>
<evidence type="ECO:0000256" key="8">
    <source>
        <dbReference type="RuleBase" id="RU365088"/>
    </source>
</evidence>
<evidence type="ECO:0000313" key="11">
    <source>
        <dbReference type="Proteomes" id="UP000727456"/>
    </source>
</evidence>
<feature type="transmembrane region" description="Helical" evidence="8">
    <location>
        <begin position="181"/>
        <end position="201"/>
    </location>
</feature>
<gene>
    <name evidence="10" type="ORF">FHS31_002875</name>
</gene>
<evidence type="ECO:0000256" key="5">
    <source>
        <dbReference type="ARBA" id="ARBA00022692"/>
    </source>
</evidence>
<evidence type="ECO:0000256" key="6">
    <source>
        <dbReference type="ARBA" id="ARBA00022989"/>
    </source>
</evidence>
<keyword evidence="8" id="KW-0997">Cell inner membrane</keyword>
<dbReference type="SUPFAM" id="SSF103473">
    <property type="entry name" value="MFS general substrate transporter"/>
    <property type="match status" value="1"/>
</dbReference>
<dbReference type="InterPro" id="IPR004812">
    <property type="entry name" value="Efflux_drug-R_Bcr/CmlA"/>
</dbReference>
<feature type="domain" description="Major facilitator superfamily (MFS) profile" evidence="9">
    <location>
        <begin position="24"/>
        <end position="412"/>
    </location>
</feature>
<accession>A0ABX0TW25</accession>
<dbReference type="InterPro" id="IPR020846">
    <property type="entry name" value="MFS_dom"/>
</dbReference>
<feature type="transmembrane region" description="Helical" evidence="8">
    <location>
        <begin position="93"/>
        <end position="112"/>
    </location>
</feature>
<dbReference type="Pfam" id="PF07690">
    <property type="entry name" value="MFS_1"/>
    <property type="match status" value="1"/>
</dbReference>
<feature type="transmembrane region" description="Helical" evidence="8">
    <location>
        <begin position="389"/>
        <end position="410"/>
    </location>
</feature>
<feature type="transmembrane region" description="Helical" evidence="8">
    <location>
        <begin position="151"/>
        <end position="175"/>
    </location>
</feature>
<evidence type="ECO:0000259" key="9">
    <source>
        <dbReference type="PROSITE" id="PS50850"/>
    </source>
</evidence>
<dbReference type="CDD" id="cd17320">
    <property type="entry name" value="MFS_MdfA_MDR_like"/>
    <property type="match status" value="1"/>
</dbReference>
<feature type="transmembrane region" description="Helical" evidence="8">
    <location>
        <begin position="61"/>
        <end position="81"/>
    </location>
</feature>
<keyword evidence="6 8" id="KW-1133">Transmembrane helix</keyword>
<feature type="transmembrane region" description="Helical" evidence="8">
    <location>
        <begin position="262"/>
        <end position="280"/>
    </location>
</feature>
<dbReference type="InterPro" id="IPR011701">
    <property type="entry name" value="MFS"/>
</dbReference>
<comment type="subcellular location">
    <subcellularLocation>
        <location evidence="8">Cell inner membrane</location>
        <topology evidence="8">Multi-pass membrane protein</topology>
    </subcellularLocation>
    <subcellularLocation>
        <location evidence="1">Cell membrane</location>
        <topology evidence="1">Multi-pass membrane protein</topology>
    </subcellularLocation>
</comment>
<comment type="caution">
    <text evidence="8">Lacks conserved residue(s) required for the propagation of feature annotation.</text>
</comment>
<evidence type="ECO:0000256" key="1">
    <source>
        <dbReference type="ARBA" id="ARBA00004651"/>
    </source>
</evidence>
<name>A0ABX0TW25_9SPHN</name>
<dbReference type="PANTHER" id="PTHR43124:SF3">
    <property type="entry name" value="CHLORAMPHENICOL EFFLUX PUMP RV0191"/>
    <property type="match status" value="1"/>
</dbReference>
<organism evidence="10 11">
    <name type="scientific">Sphingomonas vulcanisoli</name>
    <dbReference type="NCBI Taxonomy" id="1658060"/>
    <lineage>
        <taxon>Bacteria</taxon>
        <taxon>Pseudomonadati</taxon>
        <taxon>Pseudomonadota</taxon>
        <taxon>Alphaproteobacteria</taxon>
        <taxon>Sphingomonadales</taxon>
        <taxon>Sphingomonadaceae</taxon>
        <taxon>Sphingomonas</taxon>
    </lineage>
</organism>
<proteinExistence type="inferred from homology"/>
<keyword evidence="11" id="KW-1185">Reference proteome</keyword>
<dbReference type="InterPro" id="IPR036259">
    <property type="entry name" value="MFS_trans_sf"/>
</dbReference>
<keyword evidence="5 8" id="KW-0812">Transmembrane</keyword>
<keyword evidence="4" id="KW-1003">Cell membrane</keyword>
<keyword evidence="3 8" id="KW-0813">Transport</keyword>
<evidence type="ECO:0000256" key="7">
    <source>
        <dbReference type="ARBA" id="ARBA00023136"/>
    </source>
</evidence>
<evidence type="ECO:0000313" key="10">
    <source>
        <dbReference type="EMBL" id="NIJ09243.1"/>
    </source>
</evidence>
<dbReference type="PROSITE" id="PS50850">
    <property type="entry name" value="MFS"/>
    <property type="match status" value="1"/>
</dbReference>
<dbReference type="InterPro" id="IPR050189">
    <property type="entry name" value="MFS_Efflux_Transporters"/>
</dbReference>
<dbReference type="RefSeq" id="WP_167074674.1">
    <property type="nucleotide sequence ID" value="NZ_JAAOZC010000009.1"/>
</dbReference>
<evidence type="ECO:0000256" key="3">
    <source>
        <dbReference type="ARBA" id="ARBA00022448"/>
    </source>
</evidence>
<protein>
    <recommendedName>
        <fullName evidence="8">Bcr/CflA family efflux transporter</fullName>
    </recommendedName>
</protein>
<comment type="similarity">
    <text evidence="2 8">Belongs to the major facilitator superfamily. Bcr/CmlA family.</text>
</comment>
<comment type="caution">
    <text evidence="10">The sequence shown here is derived from an EMBL/GenBank/DDBJ whole genome shotgun (WGS) entry which is preliminary data.</text>
</comment>
<sequence length="426" mass="44783">MADGIIEQRSVVADRGLAKAAKAPLGFVILLGTLSAFGSVSIDMYLPALPSIAKSLHASEAPAQITVAAYILGLAFGQLFYGPISDRYGRRKPLLFGIGLYIVGTLGCILAPTIHVMIAFRVIQALGGCAGQVIGRAIVRDSFAHDEVLHVLSMLVLVFGITPVLAPLLGGWLLLVASWRWLFGFQLLFAVIIGTISALTLKESRSATAAALARSENPFRSYLSLLGNRQLSGYLLTGAFSGAALFTYISTSPDVIIGMYHFSPQQFGWVFAVNAAGYVASNQMNARLARRYPSDTILKWANRIIFGVSLVMVFNATTGIGGALGILAPMFLIMSGFGFNQSNAMAGALNVDPRRAGTTASLQGAAGLLAGSICATATGLMRDGTPRPMSWVIAASLLAAMVALRTLVFAKRGVDAAPPQPGNAIS</sequence>
<evidence type="ECO:0000256" key="2">
    <source>
        <dbReference type="ARBA" id="ARBA00006236"/>
    </source>
</evidence>
<dbReference type="EMBL" id="JAAOZC010000009">
    <property type="protein sequence ID" value="NIJ09243.1"/>
    <property type="molecule type" value="Genomic_DNA"/>
</dbReference>
<feature type="transmembrane region" description="Helical" evidence="8">
    <location>
        <begin position="300"/>
        <end position="333"/>
    </location>
</feature>
<feature type="transmembrane region" description="Helical" evidence="8">
    <location>
        <begin position="231"/>
        <end position="250"/>
    </location>
</feature>
<dbReference type="Gene3D" id="1.20.1720.10">
    <property type="entry name" value="Multidrug resistance protein D"/>
    <property type="match status" value="1"/>
</dbReference>
<dbReference type="PANTHER" id="PTHR43124">
    <property type="entry name" value="PURINE EFFLUX PUMP PBUE"/>
    <property type="match status" value="1"/>
</dbReference>
<keyword evidence="7 8" id="KW-0472">Membrane</keyword>
<dbReference type="Proteomes" id="UP000727456">
    <property type="component" value="Unassembled WGS sequence"/>
</dbReference>